<comment type="subcellular location">
    <subcellularLocation>
        <location evidence="3">Cell membrane</location>
    </subcellularLocation>
    <subcellularLocation>
        <location evidence="2">Endomembrane system</location>
        <topology evidence="2">Peripheral membrane protein</topology>
    </subcellularLocation>
    <subcellularLocation>
        <location evidence="1">Endoplasmic reticulum membrane</location>
        <topology evidence="1">Single-pass type IV membrane protein</topology>
    </subcellularLocation>
</comment>
<dbReference type="InterPro" id="IPR017191">
    <property type="entry name" value="Junctophilin"/>
</dbReference>
<protein>
    <submittedName>
        <fullName evidence="15">Junctophilin</fullName>
    </submittedName>
</protein>
<keyword evidence="10 13" id="KW-0472">Membrane</keyword>
<feature type="compositionally biased region" description="Low complexity" evidence="12">
    <location>
        <begin position="567"/>
        <end position="582"/>
    </location>
</feature>
<dbReference type="InterPro" id="IPR003409">
    <property type="entry name" value="MORN"/>
</dbReference>
<dbReference type="WBParaSite" id="Pan_g10979.t1">
    <property type="protein sequence ID" value="Pan_g10979.t1"/>
    <property type="gene ID" value="Pan_g10979"/>
</dbReference>
<evidence type="ECO:0000256" key="1">
    <source>
        <dbReference type="ARBA" id="ARBA00004163"/>
    </source>
</evidence>
<evidence type="ECO:0000256" key="7">
    <source>
        <dbReference type="ARBA" id="ARBA00022737"/>
    </source>
</evidence>
<reference evidence="15" key="2">
    <citation type="submission" date="2020-10" db="UniProtKB">
        <authorList>
            <consortium name="WormBaseParasite"/>
        </authorList>
    </citation>
    <scope>IDENTIFICATION</scope>
</reference>
<keyword evidence="6 13" id="KW-0812">Transmembrane</keyword>
<name>A0A7E4UNT4_PANRE</name>
<comment type="similarity">
    <text evidence="4">Belongs to the junctophilin family.</text>
</comment>
<dbReference type="PANTHER" id="PTHR23085">
    <property type="entry name" value="GH28348P"/>
    <property type="match status" value="1"/>
</dbReference>
<keyword evidence="14" id="KW-1185">Reference proteome</keyword>
<organism evidence="14 15">
    <name type="scientific">Panagrellus redivivus</name>
    <name type="common">Microworm</name>
    <dbReference type="NCBI Taxonomy" id="6233"/>
    <lineage>
        <taxon>Eukaryota</taxon>
        <taxon>Metazoa</taxon>
        <taxon>Ecdysozoa</taxon>
        <taxon>Nematoda</taxon>
        <taxon>Chromadorea</taxon>
        <taxon>Rhabditida</taxon>
        <taxon>Tylenchina</taxon>
        <taxon>Panagrolaimomorpha</taxon>
        <taxon>Panagrolaimoidea</taxon>
        <taxon>Panagrolaimidae</taxon>
        <taxon>Panagrellus</taxon>
    </lineage>
</organism>
<sequence>MPGTTRVVTAVNGGRFDFDDGGAYCGSWEEGHATGHGVCTGPDNKGEFAGAWHDGFEVSGCYTWPSGSKYCGQWQNGFRHGLGVETRTQWRYLGEWNNNSRGRYGKREYLNPVTGQAASHYLGTWSLGLNDGYGKETYPDGSTYVGMWQRAVRHGYGVRRSQTYGKASRQLPISERSGSQSSIRSVYQELENCHDPGKASTSLAGCCGKAGFVLRANSDAPAATNRRRSLSERSLAMKRSILSNLRIKKQHSTGDIHQKVTSMSGSLRSSGSLMSCTSDDSEHNRVQKSQFSELPEEQVDDDVIETYVGEWKNDARTGFGIAERTDGLKYIGEWADNMKNGYGVTYFKDGTKEQGRYRNNILIASPRRKGLFLRSSRMRAKIEASMNAAERAHSITVQKADIAESRSQTAQERADQAIAVAEAAMKDADLARITCSQYDPNMPQPGLFHARNRTPRNNIRMPLGDMADHPNHVSFDSMITSGRVSMPNQLGNRATQSYQQLPMSNNIHAQGRSEPNSSRIAESIHQIDQDQYSKSFDYGQNAPPPPVQSTVVGSGHIHDPHAGMLYPNSGPSPLHHSGSSGTHDIDTTIGSDGHSASNELRPADVLQSNEMGLSPKANPLRRGRPGGGSMISLSDDHYDQYTLSRNASDATGDGKLRRNRPSLTRQTEVNADPVLINRRSTLASARDRPGYVAPSAAVVTNLGEKDGDRGSLPNLVELEEQGLTLRREDAARLASQRRQEAQRMQEENELMRHNPLRFFFSPVFRAWIIRWRMPILLALFNFVLLYSLIHILSLERGSRPTRRPPPPPNPAHET</sequence>
<dbReference type="PANTHER" id="PTHR23085:SF16">
    <property type="entry name" value="GH28348P"/>
    <property type="match status" value="1"/>
</dbReference>
<evidence type="ECO:0000256" key="2">
    <source>
        <dbReference type="ARBA" id="ARBA00004184"/>
    </source>
</evidence>
<evidence type="ECO:0000256" key="3">
    <source>
        <dbReference type="ARBA" id="ARBA00004236"/>
    </source>
</evidence>
<dbReference type="SMART" id="SM00698">
    <property type="entry name" value="MORN"/>
    <property type="match status" value="6"/>
</dbReference>
<feature type="compositionally biased region" description="Polar residues" evidence="12">
    <location>
        <begin position="588"/>
        <end position="598"/>
    </location>
</feature>
<evidence type="ECO:0000256" key="6">
    <source>
        <dbReference type="ARBA" id="ARBA00022692"/>
    </source>
</evidence>
<feature type="compositionally biased region" description="Low complexity" evidence="12">
    <location>
        <begin position="261"/>
        <end position="278"/>
    </location>
</feature>
<dbReference type="SUPFAM" id="SSF82185">
    <property type="entry name" value="Histone H3 K4-specific methyltransferase SET7/9 N-terminal domain"/>
    <property type="match status" value="3"/>
</dbReference>
<reference evidence="14" key="1">
    <citation type="journal article" date="2013" name="Genetics">
        <title>The draft genome and transcriptome of Panagrellus redivivus are shaped by the harsh demands of a free-living lifestyle.</title>
        <authorList>
            <person name="Srinivasan J."/>
            <person name="Dillman A.R."/>
            <person name="Macchietto M.G."/>
            <person name="Heikkinen L."/>
            <person name="Lakso M."/>
            <person name="Fracchia K.M."/>
            <person name="Antoshechkin I."/>
            <person name="Mortazavi A."/>
            <person name="Wong G."/>
            <person name="Sternberg P.W."/>
        </authorList>
    </citation>
    <scope>NUCLEOTIDE SEQUENCE [LARGE SCALE GENOMIC DNA]</scope>
    <source>
        <strain evidence="14">MT8872</strain>
    </source>
</reference>
<evidence type="ECO:0000256" key="8">
    <source>
        <dbReference type="ARBA" id="ARBA00022824"/>
    </source>
</evidence>
<keyword evidence="7" id="KW-0677">Repeat</keyword>
<dbReference type="AlphaFoldDB" id="A0A7E4UNT4"/>
<dbReference type="Gene3D" id="2.20.110.10">
    <property type="entry name" value="Histone H3 K4-specific methyltransferase SET7/9 N-terminal domain"/>
    <property type="match status" value="3"/>
</dbReference>
<feature type="coiled-coil region" evidence="11">
    <location>
        <begin position="727"/>
        <end position="754"/>
    </location>
</feature>
<evidence type="ECO:0000256" key="11">
    <source>
        <dbReference type="SAM" id="Coils"/>
    </source>
</evidence>
<evidence type="ECO:0000256" key="12">
    <source>
        <dbReference type="SAM" id="MobiDB-lite"/>
    </source>
</evidence>
<evidence type="ECO:0000256" key="10">
    <source>
        <dbReference type="ARBA" id="ARBA00023136"/>
    </source>
</evidence>
<accession>A0A7E4UNT4</accession>
<feature type="transmembrane region" description="Helical" evidence="13">
    <location>
        <begin position="771"/>
        <end position="794"/>
    </location>
</feature>
<keyword evidence="8" id="KW-0256">Endoplasmic reticulum</keyword>
<keyword evidence="9 13" id="KW-1133">Transmembrane helix</keyword>
<dbReference type="GO" id="GO:0005789">
    <property type="term" value="C:endoplasmic reticulum membrane"/>
    <property type="evidence" value="ECO:0007669"/>
    <property type="project" value="UniProtKB-SubCell"/>
</dbReference>
<evidence type="ECO:0000313" key="14">
    <source>
        <dbReference type="Proteomes" id="UP000492821"/>
    </source>
</evidence>
<evidence type="ECO:0000256" key="13">
    <source>
        <dbReference type="SAM" id="Phobius"/>
    </source>
</evidence>
<evidence type="ECO:0000256" key="4">
    <source>
        <dbReference type="ARBA" id="ARBA00008599"/>
    </source>
</evidence>
<keyword evidence="5" id="KW-1003">Cell membrane</keyword>
<feature type="region of interest" description="Disordered" evidence="12">
    <location>
        <begin position="252"/>
        <end position="295"/>
    </location>
</feature>
<evidence type="ECO:0000256" key="9">
    <source>
        <dbReference type="ARBA" id="ARBA00022989"/>
    </source>
</evidence>
<dbReference type="GO" id="GO:0030314">
    <property type="term" value="C:junctional membrane complex"/>
    <property type="evidence" value="ECO:0007669"/>
    <property type="project" value="InterPro"/>
</dbReference>
<evidence type="ECO:0000256" key="5">
    <source>
        <dbReference type="ARBA" id="ARBA00022475"/>
    </source>
</evidence>
<dbReference type="Proteomes" id="UP000492821">
    <property type="component" value="Unassembled WGS sequence"/>
</dbReference>
<evidence type="ECO:0000313" key="15">
    <source>
        <dbReference type="WBParaSite" id="Pan_g10979.t1"/>
    </source>
</evidence>
<dbReference type="Pfam" id="PF02493">
    <property type="entry name" value="MORN"/>
    <property type="match status" value="7"/>
</dbReference>
<dbReference type="FunFam" id="2.20.110.10:FF:000001">
    <property type="entry name" value="Junctophilin"/>
    <property type="match status" value="1"/>
</dbReference>
<keyword evidence="11" id="KW-0175">Coiled coil</keyword>
<feature type="region of interest" description="Disordered" evidence="12">
    <location>
        <begin position="534"/>
        <end position="668"/>
    </location>
</feature>
<proteinExistence type="inferred from homology"/>
<dbReference type="GO" id="GO:0005886">
    <property type="term" value="C:plasma membrane"/>
    <property type="evidence" value="ECO:0007669"/>
    <property type="project" value="UniProtKB-SubCell"/>
</dbReference>